<reference evidence="2 3" key="1">
    <citation type="journal article" date="2012" name="BMC Genomics">
        <title>Tools to kill: Genome of one of the most destructive plant pathogenic fungi Macrophomina phaseolina.</title>
        <authorList>
            <person name="Islam M.S."/>
            <person name="Haque M.S."/>
            <person name="Islam M.M."/>
            <person name="Emdad E.M."/>
            <person name="Halim A."/>
            <person name="Hossen Q.M.M."/>
            <person name="Hossain M.Z."/>
            <person name="Ahmed B."/>
            <person name="Rahim S."/>
            <person name="Rahman M.S."/>
            <person name="Alam M.M."/>
            <person name="Hou S."/>
            <person name="Wan X."/>
            <person name="Saito J.A."/>
            <person name="Alam M."/>
        </authorList>
    </citation>
    <scope>NUCLEOTIDE SEQUENCE [LARGE SCALE GENOMIC DNA]</scope>
    <source>
        <strain evidence="2 3">MS6</strain>
    </source>
</reference>
<gene>
    <name evidence="2" type="ORF">MPH_08349</name>
</gene>
<keyword evidence="1" id="KW-0732">Signal</keyword>
<evidence type="ECO:0000313" key="2">
    <source>
        <dbReference type="EMBL" id="EKG14500.1"/>
    </source>
</evidence>
<dbReference type="AlphaFoldDB" id="K2SCB7"/>
<dbReference type="VEuPathDB" id="FungiDB:MPH_08349"/>
<organism evidence="2 3">
    <name type="scientific">Macrophomina phaseolina (strain MS6)</name>
    <name type="common">Charcoal rot fungus</name>
    <dbReference type="NCBI Taxonomy" id="1126212"/>
    <lineage>
        <taxon>Eukaryota</taxon>
        <taxon>Fungi</taxon>
        <taxon>Dikarya</taxon>
        <taxon>Ascomycota</taxon>
        <taxon>Pezizomycotina</taxon>
        <taxon>Dothideomycetes</taxon>
        <taxon>Dothideomycetes incertae sedis</taxon>
        <taxon>Botryosphaeriales</taxon>
        <taxon>Botryosphaeriaceae</taxon>
        <taxon>Macrophomina</taxon>
    </lineage>
</organism>
<accession>K2SCB7</accession>
<name>K2SCB7_MACPH</name>
<proteinExistence type="predicted"/>
<dbReference type="eggNOG" id="ENOG502SFS3">
    <property type="taxonomic scope" value="Eukaryota"/>
</dbReference>
<evidence type="ECO:0000313" key="3">
    <source>
        <dbReference type="Proteomes" id="UP000007129"/>
    </source>
</evidence>
<feature type="chain" id="PRO_5003868334" evidence="1">
    <location>
        <begin position="17"/>
        <end position="369"/>
    </location>
</feature>
<dbReference type="InParanoid" id="K2SCB7"/>
<comment type="caution">
    <text evidence="2">The sequence shown here is derived from an EMBL/GenBank/DDBJ whole genome shotgun (WGS) entry which is preliminary data.</text>
</comment>
<dbReference type="EMBL" id="AHHD01000347">
    <property type="protein sequence ID" value="EKG14500.1"/>
    <property type="molecule type" value="Genomic_DNA"/>
</dbReference>
<protein>
    <submittedName>
        <fullName evidence="2">Uncharacterized protein</fullName>
    </submittedName>
</protein>
<feature type="signal peptide" evidence="1">
    <location>
        <begin position="1"/>
        <end position="16"/>
    </location>
</feature>
<evidence type="ECO:0000256" key="1">
    <source>
        <dbReference type="SAM" id="SignalP"/>
    </source>
</evidence>
<dbReference type="HOGENOM" id="CLU_816637_0_0_1"/>
<sequence length="369" mass="38050">MNFVIAAAPFIGPALGAALSSPLQTLTIPLPPHADPFSTTVPGCGSTVGPFAIVGINDGIFAPGTQTITLPPQASLISRTYTATDDSSAVETIIFTSVGRSCAAFDGTPTADFTDRPQLTSISSSGTPTANATADCPLGTLASTISKTAQEVIDGINEGTLVSQNLQVAARRIGGSAVTRGADREPAAHQFNAPIKQVASGLRDVVVSLTSSIPRITSLPPFDPTAVTADDPGPGDASDAIVIALISFVRVHQALLHILIGQAELLITGPFGDAALPSELSALVERDDDTEFEDNPFDRFLIGGADFRERAAQINPIGAPIAAVLRQVEAVVDQLAFAIIDLIPSRSECAKAQKAAIDATLQESIAAYS</sequence>
<dbReference type="OrthoDB" id="5089392at2759"/>
<dbReference type="Proteomes" id="UP000007129">
    <property type="component" value="Unassembled WGS sequence"/>
</dbReference>